<feature type="domain" description="Acyltransferase 3" evidence="2">
    <location>
        <begin position="6"/>
        <end position="334"/>
    </location>
</feature>
<feature type="transmembrane region" description="Helical" evidence="1">
    <location>
        <begin position="82"/>
        <end position="102"/>
    </location>
</feature>
<keyword evidence="3" id="KW-0808">Transferase</keyword>
<keyword evidence="1" id="KW-1133">Transmembrane helix</keyword>
<keyword evidence="1" id="KW-0472">Membrane</keyword>
<dbReference type="InterPro" id="IPR050879">
    <property type="entry name" value="Acyltransferase_3"/>
</dbReference>
<evidence type="ECO:0000259" key="2">
    <source>
        <dbReference type="Pfam" id="PF01757"/>
    </source>
</evidence>
<feature type="transmembrane region" description="Helical" evidence="1">
    <location>
        <begin position="136"/>
        <end position="156"/>
    </location>
</feature>
<feature type="transmembrane region" description="Helical" evidence="1">
    <location>
        <begin position="315"/>
        <end position="337"/>
    </location>
</feature>
<proteinExistence type="predicted"/>
<name>A0A2W2H2X8_9ACTN</name>
<keyword evidence="1" id="KW-0812">Transmembrane</keyword>
<feature type="transmembrane region" description="Helical" evidence="1">
    <location>
        <begin position="289"/>
        <end position="309"/>
    </location>
</feature>
<dbReference type="Proteomes" id="UP000248544">
    <property type="component" value="Unassembled WGS sequence"/>
</dbReference>
<reference evidence="3 4" key="1">
    <citation type="submission" date="2018-01" db="EMBL/GenBank/DDBJ databases">
        <title>Draft genome sequence of Sphaerisporangium sp. 7K107.</title>
        <authorList>
            <person name="Sahin N."/>
            <person name="Saygin H."/>
            <person name="Ay H."/>
        </authorList>
    </citation>
    <scope>NUCLEOTIDE SEQUENCE [LARGE SCALE GENOMIC DNA]</scope>
    <source>
        <strain evidence="3 4">7K107</strain>
    </source>
</reference>
<evidence type="ECO:0000313" key="4">
    <source>
        <dbReference type="Proteomes" id="UP000248544"/>
    </source>
</evidence>
<evidence type="ECO:0000313" key="3">
    <source>
        <dbReference type="EMBL" id="PZG54283.1"/>
    </source>
</evidence>
<feature type="transmembrane region" description="Helical" evidence="1">
    <location>
        <begin position="163"/>
        <end position="180"/>
    </location>
</feature>
<feature type="transmembrane region" description="Helical" evidence="1">
    <location>
        <begin position="255"/>
        <end position="277"/>
    </location>
</feature>
<comment type="caution">
    <text evidence="3">The sequence shown here is derived from an EMBL/GenBank/DDBJ whole genome shotgun (WGS) entry which is preliminary data.</text>
</comment>
<sequence length="361" mass="38657">MTGRIAELDLLRFLAALAVVAFHYLVAFASIWGERPSTLFPGTASVAGLGILGVELFFIISGFVILMTVWGRGIGGFARSRLVRLFPAYWVSVLAVAGVYGYTKATALDPRLSVGEYAVNLTMLQRAFGVTDANGVYWSLWVELRFYLLIGVLVLAGVTLGRCLAFMGVWLAAAVAATFVELGPLTEAADLVVMPKYAPYFITGMALFLIRRFGSSIPLWGFVAAGFALALRSATQRVAGRVEAAGFSAMPVEDWMVIAAIAFMYAVMAAVALGALSRLTWGGLTTLGGLTYPLYLFHTPVAVVLVPGLRDTLPPWAVASAATLAAIALSYAVYTLVERPAQRLFRPRARGRRGGGRRATA</sequence>
<dbReference type="PANTHER" id="PTHR23028:SF53">
    <property type="entry name" value="ACYL_TRANSF_3 DOMAIN-CONTAINING PROTEIN"/>
    <property type="match status" value="1"/>
</dbReference>
<evidence type="ECO:0000256" key="1">
    <source>
        <dbReference type="SAM" id="Phobius"/>
    </source>
</evidence>
<accession>A0A2W2H2X8</accession>
<dbReference type="GO" id="GO:0016747">
    <property type="term" value="F:acyltransferase activity, transferring groups other than amino-acyl groups"/>
    <property type="evidence" value="ECO:0007669"/>
    <property type="project" value="InterPro"/>
</dbReference>
<dbReference type="GO" id="GO:0009103">
    <property type="term" value="P:lipopolysaccharide biosynthetic process"/>
    <property type="evidence" value="ECO:0007669"/>
    <property type="project" value="TreeGrafter"/>
</dbReference>
<dbReference type="AlphaFoldDB" id="A0A2W2H2X8"/>
<keyword evidence="3" id="KW-0012">Acyltransferase</keyword>
<feature type="transmembrane region" description="Helical" evidence="1">
    <location>
        <begin position="217"/>
        <end position="235"/>
    </location>
</feature>
<gene>
    <name evidence="3" type="ORF">C1I98_04590</name>
</gene>
<dbReference type="InterPro" id="IPR002656">
    <property type="entry name" value="Acyl_transf_3_dom"/>
</dbReference>
<feature type="transmembrane region" description="Helical" evidence="1">
    <location>
        <begin position="12"/>
        <end position="32"/>
    </location>
</feature>
<dbReference type="PANTHER" id="PTHR23028">
    <property type="entry name" value="ACETYLTRANSFERASE"/>
    <property type="match status" value="1"/>
</dbReference>
<keyword evidence="4" id="KW-1185">Reference proteome</keyword>
<dbReference type="EMBL" id="POUA01000020">
    <property type="protein sequence ID" value="PZG54283.1"/>
    <property type="molecule type" value="Genomic_DNA"/>
</dbReference>
<protein>
    <submittedName>
        <fullName evidence="3">Acyltransferase</fullName>
    </submittedName>
</protein>
<dbReference type="Pfam" id="PF01757">
    <property type="entry name" value="Acyl_transf_3"/>
    <property type="match status" value="1"/>
</dbReference>
<feature type="transmembrane region" description="Helical" evidence="1">
    <location>
        <begin position="44"/>
        <end position="70"/>
    </location>
</feature>
<feature type="transmembrane region" description="Helical" evidence="1">
    <location>
        <begin position="192"/>
        <end position="210"/>
    </location>
</feature>
<organism evidence="3 4">
    <name type="scientific">Spongiactinospora gelatinilytica</name>
    <dbReference type="NCBI Taxonomy" id="2666298"/>
    <lineage>
        <taxon>Bacteria</taxon>
        <taxon>Bacillati</taxon>
        <taxon>Actinomycetota</taxon>
        <taxon>Actinomycetes</taxon>
        <taxon>Streptosporangiales</taxon>
        <taxon>Streptosporangiaceae</taxon>
        <taxon>Spongiactinospora</taxon>
    </lineage>
</organism>
<dbReference type="GO" id="GO:0016020">
    <property type="term" value="C:membrane"/>
    <property type="evidence" value="ECO:0007669"/>
    <property type="project" value="TreeGrafter"/>
</dbReference>